<dbReference type="HAMAP" id="MF_04110">
    <property type="entry name" value="ENDOLYSIN_T4"/>
    <property type="match status" value="1"/>
</dbReference>
<dbReference type="CDD" id="cd00737">
    <property type="entry name" value="lyz_endolysin_autolysin"/>
    <property type="match status" value="1"/>
</dbReference>
<gene>
    <name evidence="8" type="ORF">RZO55_18195</name>
</gene>
<evidence type="ECO:0000256" key="7">
    <source>
        <dbReference type="RuleBase" id="RU003788"/>
    </source>
</evidence>
<dbReference type="Gene3D" id="1.10.530.40">
    <property type="match status" value="1"/>
</dbReference>
<keyword evidence="2 7" id="KW-0929">Antimicrobial</keyword>
<keyword evidence="5" id="KW-1035">Host cytoplasm</keyword>
<dbReference type="InterPro" id="IPR023347">
    <property type="entry name" value="Lysozyme_dom_sf"/>
</dbReference>
<organism evidence="8 9">
    <name type="scientific">Clostridium boliviensis</name>
    <dbReference type="NCBI Taxonomy" id="318465"/>
    <lineage>
        <taxon>Bacteria</taxon>
        <taxon>Bacillati</taxon>
        <taxon>Bacillota</taxon>
        <taxon>Clostridia</taxon>
        <taxon>Eubacteriales</taxon>
        <taxon>Clostridiaceae</taxon>
        <taxon>Clostridium</taxon>
    </lineage>
</organism>
<evidence type="ECO:0000256" key="4">
    <source>
        <dbReference type="ARBA" id="ARBA00022801"/>
    </source>
</evidence>
<dbReference type="InterPro" id="IPR033907">
    <property type="entry name" value="Endolysin_autolysin"/>
</dbReference>
<dbReference type="InterPro" id="IPR023346">
    <property type="entry name" value="Lysozyme-like_dom_sf"/>
</dbReference>
<proteinExistence type="inferred from homology"/>
<comment type="similarity">
    <text evidence="7">Belongs to the glycosyl hydrolase 24 family.</text>
</comment>
<dbReference type="SUPFAM" id="SSF53955">
    <property type="entry name" value="Lysozyme-like"/>
    <property type="match status" value="1"/>
</dbReference>
<evidence type="ECO:0000256" key="5">
    <source>
        <dbReference type="ARBA" id="ARBA00023200"/>
    </source>
</evidence>
<dbReference type="Pfam" id="PF00959">
    <property type="entry name" value="Phage_lysozyme"/>
    <property type="match status" value="1"/>
</dbReference>
<accession>A0ABU4GPI8</accession>
<keyword evidence="9" id="KW-1185">Reference proteome</keyword>
<evidence type="ECO:0000313" key="8">
    <source>
        <dbReference type="EMBL" id="MDW2799508.1"/>
    </source>
</evidence>
<name>A0ABU4GPI8_9CLOT</name>
<keyword evidence="3 7" id="KW-0081">Bacteriolytic enzyme</keyword>
<evidence type="ECO:0000256" key="1">
    <source>
        <dbReference type="ARBA" id="ARBA00000632"/>
    </source>
</evidence>
<protein>
    <recommendedName>
        <fullName evidence="7">Lysozyme</fullName>
        <ecNumber evidence="7">3.2.1.17</ecNumber>
    </recommendedName>
</protein>
<dbReference type="RefSeq" id="WP_318065701.1">
    <property type="nucleotide sequence ID" value="NZ_JAWONS010000278.1"/>
</dbReference>
<dbReference type="InterPro" id="IPR034690">
    <property type="entry name" value="Endolysin_T4_type"/>
</dbReference>
<dbReference type="EC" id="3.2.1.17" evidence="7"/>
<comment type="catalytic activity">
    <reaction evidence="1 7">
        <text>Hydrolysis of (1-&gt;4)-beta-linkages between N-acetylmuramic acid and N-acetyl-D-glucosamine residues in a peptidoglycan and between N-acetyl-D-glucosamine residues in chitodextrins.</text>
        <dbReference type="EC" id="3.2.1.17"/>
    </reaction>
</comment>
<evidence type="ECO:0000256" key="3">
    <source>
        <dbReference type="ARBA" id="ARBA00022638"/>
    </source>
</evidence>
<keyword evidence="4 7" id="KW-0378">Hydrolase</keyword>
<comment type="caution">
    <text evidence="8">The sequence shown here is derived from an EMBL/GenBank/DDBJ whole genome shotgun (WGS) entry which is preliminary data.</text>
</comment>
<evidence type="ECO:0000256" key="2">
    <source>
        <dbReference type="ARBA" id="ARBA00022529"/>
    </source>
</evidence>
<keyword evidence="6 7" id="KW-0326">Glycosidase</keyword>
<dbReference type="InterPro" id="IPR002196">
    <property type="entry name" value="Glyco_hydro_24"/>
</dbReference>
<dbReference type="InterPro" id="IPR051018">
    <property type="entry name" value="Bacteriophage_GH24"/>
</dbReference>
<reference evidence="8 9" key="1">
    <citation type="submission" date="2023-10" db="EMBL/GenBank/DDBJ databases">
        <title>A novel Glycoside Hydrolase 43-Like Enzyme from Clostrdium boliviensis is an Endo-xylanase, and a Candidate for Xylooligosaccharides Production from Different Xylan Substrates.</title>
        <authorList>
            <person name="Alvarez M.T."/>
            <person name="Rocabado-Villegas L.R."/>
            <person name="Salas-Veizaga D.M."/>
            <person name="Linares-Pasten J.A."/>
            <person name="Gudmundsdottir E.E."/>
            <person name="Hreggvidsson G.O."/>
            <person name="Adlercreutz P."/>
            <person name="Nordberg Karlsson E."/>
        </authorList>
    </citation>
    <scope>NUCLEOTIDE SEQUENCE [LARGE SCALE GENOMIC DNA]</scope>
    <source>
        <strain evidence="8 9">E-1</strain>
    </source>
</reference>
<dbReference type="EMBL" id="JAWONS010000278">
    <property type="protein sequence ID" value="MDW2799508.1"/>
    <property type="molecule type" value="Genomic_DNA"/>
</dbReference>
<dbReference type="PANTHER" id="PTHR38107">
    <property type="match status" value="1"/>
</dbReference>
<sequence>MNVSSSGKTFIKEHECIGGKPDLTVYEDAAGYPTVGYGHKVTSADKLKVGDKITKTKANSLFTSDISSFEEAANTLPKLSKMNQDQFDAVVSLIFNVGKDPVLKTTNDLYVALNDNNTYKKPISSACKKAVVKGFTYTKAGGKRLQGLVDRRNDELNLFLGTDSVEYITMDS</sequence>
<dbReference type="Proteomes" id="UP001276854">
    <property type="component" value="Unassembled WGS sequence"/>
</dbReference>
<evidence type="ECO:0000313" key="9">
    <source>
        <dbReference type="Proteomes" id="UP001276854"/>
    </source>
</evidence>
<evidence type="ECO:0000256" key="6">
    <source>
        <dbReference type="ARBA" id="ARBA00023295"/>
    </source>
</evidence>
<dbReference type="PANTHER" id="PTHR38107:SF3">
    <property type="entry name" value="LYSOZYME RRRD-RELATED"/>
    <property type="match status" value="1"/>
</dbReference>